<keyword evidence="3" id="KW-1185">Reference proteome</keyword>
<accession>A0ABP8ARB1</accession>
<dbReference type="Proteomes" id="UP001501251">
    <property type="component" value="Unassembled WGS sequence"/>
</dbReference>
<sequence>MGEDDPEVVRAARGGVGGVYPQVVPGSEHYGKRRCERHGSELKECRTPGRASLAPRARPRSAVPATGSGRGAGGCPAGELAHFIAGGVRAIVRIN</sequence>
<gene>
    <name evidence="2" type="ORF">GCM10022252_24320</name>
</gene>
<protein>
    <submittedName>
        <fullName evidence="2">Uncharacterized protein</fullName>
    </submittedName>
</protein>
<organism evidence="2 3">
    <name type="scientific">Streptosporangium oxazolinicum</name>
    <dbReference type="NCBI Taxonomy" id="909287"/>
    <lineage>
        <taxon>Bacteria</taxon>
        <taxon>Bacillati</taxon>
        <taxon>Actinomycetota</taxon>
        <taxon>Actinomycetes</taxon>
        <taxon>Streptosporangiales</taxon>
        <taxon>Streptosporangiaceae</taxon>
        <taxon>Streptosporangium</taxon>
    </lineage>
</organism>
<evidence type="ECO:0000313" key="2">
    <source>
        <dbReference type="EMBL" id="GAA4188671.1"/>
    </source>
</evidence>
<proteinExistence type="predicted"/>
<name>A0ABP8ARB1_9ACTN</name>
<feature type="region of interest" description="Disordered" evidence="1">
    <location>
        <begin position="41"/>
        <end position="74"/>
    </location>
</feature>
<evidence type="ECO:0000313" key="3">
    <source>
        <dbReference type="Proteomes" id="UP001501251"/>
    </source>
</evidence>
<comment type="caution">
    <text evidence="2">The sequence shown here is derived from an EMBL/GenBank/DDBJ whole genome shotgun (WGS) entry which is preliminary data.</text>
</comment>
<reference evidence="3" key="1">
    <citation type="journal article" date="2019" name="Int. J. Syst. Evol. Microbiol.">
        <title>The Global Catalogue of Microorganisms (GCM) 10K type strain sequencing project: providing services to taxonomists for standard genome sequencing and annotation.</title>
        <authorList>
            <consortium name="The Broad Institute Genomics Platform"/>
            <consortium name="The Broad Institute Genome Sequencing Center for Infectious Disease"/>
            <person name="Wu L."/>
            <person name="Ma J."/>
        </authorList>
    </citation>
    <scope>NUCLEOTIDE SEQUENCE [LARGE SCALE GENOMIC DNA]</scope>
    <source>
        <strain evidence="3">JCM 17388</strain>
    </source>
</reference>
<evidence type="ECO:0000256" key="1">
    <source>
        <dbReference type="SAM" id="MobiDB-lite"/>
    </source>
</evidence>
<feature type="compositionally biased region" description="Low complexity" evidence="1">
    <location>
        <begin position="48"/>
        <end position="67"/>
    </location>
</feature>
<dbReference type="EMBL" id="BAABAQ010000003">
    <property type="protein sequence ID" value="GAA4188671.1"/>
    <property type="molecule type" value="Genomic_DNA"/>
</dbReference>